<evidence type="ECO:0000259" key="9">
    <source>
        <dbReference type="Pfam" id="PF00175"/>
    </source>
</evidence>
<feature type="domain" description="Oxidoreductase FAD/NAD(P)-binding" evidence="9">
    <location>
        <begin position="81"/>
        <end position="179"/>
    </location>
</feature>
<sequence length="196" mass="22090">MNYSFDAGQAIEVSLENPRFQGENAPFTLTGLSSEKYLELILKVYAEHNGMTLEISKLKEGDRLIISDAWDSYKNLGPGLFIAGGTGITPFVAILRQLNVENRVAGSQLLFANKTEKDIFLQQELGQMLGKNFINILSREKKDNFLYGHINPEILKDQISRPNQPFYICGPGNFAEQIRDQLLELGIDKDMIIISY</sequence>
<dbReference type="GO" id="GO:0051537">
    <property type="term" value="F:2 iron, 2 sulfur cluster binding"/>
    <property type="evidence" value="ECO:0007669"/>
    <property type="project" value="UniProtKB-KW"/>
</dbReference>
<protein>
    <submittedName>
        <fullName evidence="10">Ferredoxin reductase</fullName>
    </submittedName>
</protein>
<keyword evidence="7" id="KW-0408">Iron</keyword>
<comment type="cofactor">
    <cofactor evidence="1">
        <name>FAD</name>
        <dbReference type="ChEBI" id="CHEBI:57692"/>
    </cofactor>
</comment>
<dbReference type="InterPro" id="IPR050415">
    <property type="entry name" value="MRET"/>
</dbReference>
<dbReference type="PANTHER" id="PTHR47354">
    <property type="entry name" value="NADH OXIDOREDUCTASE HCR"/>
    <property type="match status" value="1"/>
</dbReference>
<keyword evidence="11" id="KW-1185">Reference proteome</keyword>
<dbReference type="Gene3D" id="3.40.50.80">
    <property type="entry name" value="Nucleotide-binding domain of ferredoxin-NADP reductase (FNR) module"/>
    <property type="match status" value="1"/>
</dbReference>
<evidence type="ECO:0000256" key="8">
    <source>
        <dbReference type="ARBA" id="ARBA00023014"/>
    </source>
</evidence>
<dbReference type="GO" id="GO:0016491">
    <property type="term" value="F:oxidoreductase activity"/>
    <property type="evidence" value="ECO:0007669"/>
    <property type="project" value="UniProtKB-KW"/>
</dbReference>
<evidence type="ECO:0000256" key="4">
    <source>
        <dbReference type="ARBA" id="ARBA00022723"/>
    </source>
</evidence>
<reference evidence="10" key="1">
    <citation type="journal article" date="2020" name="Int. J. Syst. Evol. Microbiol.">
        <title>Aquipluma nitroreducens gen. nov. sp. nov., a novel facultatively anaerobic bacterium isolated from a freshwater lake.</title>
        <authorList>
            <person name="Watanabe M."/>
            <person name="Kojima H."/>
            <person name="Fukui M."/>
        </authorList>
    </citation>
    <scope>NUCLEOTIDE SEQUENCE</scope>
    <source>
        <strain evidence="10">MeG22</strain>
    </source>
</reference>
<keyword evidence="6" id="KW-0560">Oxidoreductase</keyword>
<evidence type="ECO:0000256" key="1">
    <source>
        <dbReference type="ARBA" id="ARBA00001974"/>
    </source>
</evidence>
<evidence type="ECO:0000256" key="6">
    <source>
        <dbReference type="ARBA" id="ARBA00023002"/>
    </source>
</evidence>
<dbReference type="PRINTS" id="PR00410">
    <property type="entry name" value="PHEHYDRXLASE"/>
</dbReference>
<evidence type="ECO:0000313" key="10">
    <source>
        <dbReference type="EMBL" id="BBE16513.1"/>
    </source>
</evidence>
<dbReference type="KEGG" id="anf:AQPE_0652"/>
<dbReference type="InterPro" id="IPR039261">
    <property type="entry name" value="FNR_nucleotide-bd"/>
</dbReference>
<evidence type="ECO:0000256" key="5">
    <source>
        <dbReference type="ARBA" id="ARBA00022827"/>
    </source>
</evidence>
<dbReference type="PANTHER" id="PTHR47354:SF8">
    <property type="entry name" value="1,2-PHENYLACETYL-COA EPOXIDASE, SUBUNIT E"/>
    <property type="match status" value="1"/>
</dbReference>
<dbReference type="AlphaFoldDB" id="A0A5K7S4N8"/>
<name>A0A5K7S4N8_9BACT</name>
<dbReference type="GO" id="GO:0046872">
    <property type="term" value="F:metal ion binding"/>
    <property type="evidence" value="ECO:0007669"/>
    <property type="project" value="UniProtKB-KW"/>
</dbReference>
<gene>
    <name evidence="10" type="ORF">AQPE_0652</name>
</gene>
<keyword evidence="2" id="KW-0285">Flavoprotein</keyword>
<dbReference type="SUPFAM" id="SSF52343">
    <property type="entry name" value="Ferredoxin reductase-like, C-terminal NADP-linked domain"/>
    <property type="match status" value="1"/>
</dbReference>
<dbReference type="InterPro" id="IPR001433">
    <property type="entry name" value="OxRdtase_FAD/NAD-bd"/>
</dbReference>
<dbReference type="Pfam" id="PF00175">
    <property type="entry name" value="NAD_binding_1"/>
    <property type="match status" value="1"/>
</dbReference>
<organism evidence="10 11">
    <name type="scientific">Aquipluma nitroreducens</name>
    <dbReference type="NCBI Taxonomy" id="2010828"/>
    <lineage>
        <taxon>Bacteria</taxon>
        <taxon>Pseudomonadati</taxon>
        <taxon>Bacteroidota</taxon>
        <taxon>Bacteroidia</taxon>
        <taxon>Marinilabiliales</taxon>
        <taxon>Prolixibacteraceae</taxon>
        <taxon>Aquipluma</taxon>
    </lineage>
</organism>
<keyword evidence="4" id="KW-0479">Metal-binding</keyword>
<dbReference type="Proteomes" id="UP001193389">
    <property type="component" value="Chromosome"/>
</dbReference>
<proteinExistence type="predicted"/>
<keyword evidence="3" id="KW-0001">2Fe-2S</keyword>
<evidence type="ECO:0000256" key="3">
    <source>
        <dbReference type="ARBA" id="ARBA00022714"/>
    </source>
</evidence>
<dbReference type="EMBL" id="AP018694">
    <property type="protein sequence ID" value="BBE16513.1"/>
    <property type="molecule type" value="Genomic_DNA"/>
</dbReference>
<keyword evidence="5" id="KW-0274">FAD</keyword>
<evidence type="ECO:0000313" key="11">
    <source>
        <dbReference type="Proteomes" id="UP001193389"/>
    </source>
</evidence>
<evidence type="ECO:0000256" key="2">
    <source>
        <dbReference type="ARBA" id="ARBA00022630"/>
    </source>
</evidence>
<dbReference type="GO" id="GO:0050660">
    <property type="term" value="F:flavin adenine dinucleotide binding"/>
    <property type="evidence" value="ECO:0007669"/>
    <property type="project" value="TreeGrafter"/>
</dbReference>
<accession>A0A5K7S4N8</accession>
<keyword evidence="8" id="KW-0411">Iron-sulfur</keyword>
<evidence type="ECO:0000256" key="7">
    <source>
        <dbReference type="ARBA" id="ARBA00023004"/>
    </source>
</evidence>